<evidence type="ECO:0000259" key="1">
    <source>
        <dbReference type="Pfam" id="PF00078"/>
    </source>
</evidence>
<proteinExistence type="predicted"/>
<organism evidence="2 3">
    <name type="scientific">Cajanus cajan</name>
    <name type="common">Pigeon pea</name>
    <name type="synonym">Cajanus indicus</name>
    <dbReference type="NCBI Taxonomy" id="3821"/>
    <lineage>
        <taxon>Eukaryota</taxon>
        <taxon>Viridiplantae</taxon>
        <taxon>Streptophyta</taxon>
        <taxon>Embryophyta</taxon>
        <taxon>Tracheophyta</taxon>
        <taxon>Spermatophyta</taxon>
        <taxon>Magnoliopsida</taxon>
        <taxon>eudicotyledons</taxon>
        <taxon>Gunneridae</taxon>
        <taxon>Pentapetalae</taxon>
        <taxon>rosids</taxon>
        <taxon>fabids</taxon>
        <taxon>Fabales</taxon>
        <taxon>Fabaceae</taxon>
        <taxon>Papilionoideae</taxon>
        <taxon>50 kb inversion clade</taxon>
        <taxon>NPAAA clade</taxon>
        <taxon>indigoferoid/millettioid clade</taxon>
        <taxon>Phaseoleae</taxon>
        <taxon>Cajanus</taxon>
    </lineage>
</organism>
<dbReference type="Proteomes" id="UP000075243">
    <property type="component" value="Chromosome 6"/>
</dbReference>
<accession>A0A151TDY9</accession>
<evidence type="ECO:0000313" key="3">
    <source>
        <dbReference type="Proteomes" id="UP000075243"/>
    </source>
</evidence>
<dbReference type="EMBL" id="CM003608">
    <property type="protein sequence ID" value="KYP65270.1"/>
    <property type="molecule type" value="Genomic_DNA"/>
</dbReference>
<dbReference type="Gramene" id="C.cajan_11175.t">
    <property type="protein sequence ID" value="C.cajan_11175.t"/>
    <property type="gene ID" value="C.cajan_11175"/>
</dbReference>
<dbReference type="InterPro" id="IPR043502">
    <property type="entry name" value="DNA/RNA_pol_sf"/>
</dbReference>
<dbReference type="SUPFAM" id="SSF56672">
    <property type="entry name" value="DNA/RNA polymerases"/>
    <property type="match status" value="1"/>
</dbReference>
<dbReference type="PANTHER" id="PTHR24559:SF450">
    <property type="entry name" value="RNA-DIRECTED DNA POLYMERASE HOMOLOG"/>
    <property type="match status" value="1"/>
</dbReference>
<dbReference type="InterPro" id="IPR053134">
    <property type="entry name" value="RNA-dir_DNA_polymerase"/>
</dbReference>
<keyword evidence="3" id="KW-1185">Reference proteome</keyword>
<dbReference type="InterPro" id="IPR043128">
    <property type="entry name" value="Rev_trsase/Diguanyl_cyclase"/>
</dbReference>
<dbReference type="PANTHER" id="PTHR24559">
    <property type="entry name" value="TRANSPOSON TY3-I GAG-POL POLYPROTEIN"/>
    <property type="match status" value="1"/>
</dbReference>
<gene>
    <name evidence="2" type="ORF">KK1_011502</name>
</gene>
<dbReference type="STRING" id="3821.A0A151TDY9"/>
<sequence length="54" mass="6152">MALGGVLMQEGKLTNAPITFMRLINHVLRDFIGRFVVVYFDDILIYSKSLKGHL</sequence>
<reference evidence="2 3" key="1">
    <citation type="journal article" date="2012" name="Nat. Biotechnol.">
        <title>Draft genome sequence of pigeonpea (Cajanus cajan), an orphan legume crop of resource-poor farmers.</title>
        <authorList>
            <person name="Varshney R.K."/>
            <person name="Chen W."/>
            <person name="Li Y."/>
            <person name="Bharti A.K."/>
            <person name="Saxena R.K."/>
            <person name="Schlueter J.A."/>
            <person name="Donoghue M.T."/>
            <person name="Azam S."/>
            <person name="Fan G."/>
            <person name="Whaley A.M."/>
            <person name="Farmer A.D."/>
            <person name="Sheridan J."/>
            <person name="Iwata A."/>
            <person name="Tuteja R."/>
            <person name="Penmetsa R.V."/>
            <person name="Wu W."/>
            <person name="Upadhyaya H.D."/>
            <person name="Yang S.P."/>
            <person name="Shah T."/>
            <person name="Saxena K.B."/>
            <person name="Michael T."/>
            <person name="McCombie W.R."/>
            <person name="Yang B."/>
            <person name="Zhang G."/>
            <person name="Yang H."/>
            <person name="Wang J."/>
            <person name="Spillane C."/>
            <person name="Cook D.R."/>
            <person name="May G.D."/>
            <person name="Xu X."/>
            <person name="Jackson S.A."/>
        </authorList>
    </citation>
    <scope>NUCLEOTIDE SEQUENCE [LARGE SCALE GENOMIC DNA]</scope>
    <source>
        <strain evidence="3">cv. Asha</strain>
    </source>
</reference>
<name>A0A151TDY9_CAJCA</name>
<dbReference type="InterPro" id="IPR000477">
    <property type="entry name" value="RT_dom"/>
</dbReference>
<evidence type="ECO:0000313" key="2">
    <source>
        <dbReference type="EMBL" id="KYP65270.1"/>
    </source>
</evidence>
<dbReference type="Gene3D" id="3.30.70.270">
    <property type="match status" value="1"/>
</dbReference>
<dbReference type="AlphaFoldDB" id="A0A151TDY9"/>
<dbReference type="Pfam" id="PF00078">
    <property type="entry name" value="RVT_1"/>
    <property type="match status" value="1"/>
</dbReference>
<feature type="domain" description="Reverse transcriptase" evidence="1">
    <location>
        <begin position="13"/>
        <end position="53"/>
    </location>
</feature>
<protein>
    <recommendedName>
        <fullName evidence="1">Reverse transcriptase domain-containing protein</fullName>
    </recommendedName>
</protein>